<proteinExistence type="predicted"/>
<protein>
    <submittedName>
        <fullName evidence="1">Uncharacterized protein</fullName>
    </submittedName>
</protein>
<comment type="caution">
    <text evidence="1">The sequence shown here is derived from an EMBL/GenBank/DDBJ whole genome shotgun (WGS) entry which is preliminary data.</text>
</comment>
<name>A0ABV5UH00_9PSEU</name>
<reference evidence="1 2" key="1">
    <citation type="submission" date="2024-09" db="EMBL/GenBank/DDBJ databases">
        <authorList>
            <person name="Sun Q."/>
            <person name="Mori K."/>
        </authorList>
    </citation>
    <scope>NUCLEOTIDE SEQUENCE [LARGE SCALE GENOMIC DNA]</scope>
    <source>
        <strain evidence="1 2">JCM 13852</strain>
    </source>
</reference>
<organism evidence="1 2">
    <name type="scientific">Amycolatopsis plumensis</name>
    <dbReference type="NCBI Taxonomy" id="236508"/>
    <lineage>
        <taxon>Bacteria</taxon>
        <taxon>Bacillati</taxon>
        <taxon>Actinomycetota</taxon>
        <taxon>Actinomycetes</taxon>
        <taxon>Pseudonocardiales</taxon>
        <taxon>Pseudonocardiaceae</taxon>
        <taxon>Amycolatopsis</taxon>
    </lineage>
</organism>
<evidence type="ECO:0000313" key="2">
    <source>
        <dbReference type="Proteomes" id="UP001589535"/>
    </source>
</evidence>
<accession>A0ABV5UH00</accession>
<dbReference type="EMBL" id="JBHMBK010000050">
    <property type="protein sequence ID" value="MFB9690309.1"/>
    <property type="molecule type" value="Genomic_DNA"/>
</dbReference>
<dbReference type="Proteomes" id="UP001589535">
    <property type="component" value="Unassembled WGS sequence"/>
</dbReference>
<evidence type="ECO:0000313" key="1">
    <source>
        <dbReference type="EMBL" id="MFB9690309.1"/>
    </source>
</evidence>
<keyword evidence="2" id="KW-1185">Reference proteome</keyword>
<dbReference type="RefSeq" id="WP_378205491.1">
    <property type="nucleotide sequence ID" value="NZ_JBHMBK010000050.1"/>
</dbReference>
<gene>
    <name evidence="1" type="ORF">ACFFTO_39570</name>
</gene>
<sequence length="97" mass="10711">MIDQLPERPVPRSVAELATDPAWTVTRTGTSGHWLTAERVVEQNGRRRLVGLTPISPDTVAVMLWSDGEVVEHVRGSEAEACTTAHRWVAKLLAEQL</sequence>